<feature type="domain" description="Type II secretion system protein GspF" evidence="8">
    <location>
        <begin position="29"/>
        <end position="147"/>
    </location>
</feature>
<dbReference type="GO" id="GO:0005886">
    <property type="term" value="C:plasma membrane"/>
    <property type="evidence" value="ECO:0007669"/>
    <property type="project" value="UniProtKB-SubCell"/>
</dbReference>
<keyword evidence="3" id="KW-1003">Cell membrane</keyword>
<name>A0A3L7K7P0_9BACI</name>
<dbReference type="Gene3D" id="1.20.81.30">
    <property type="entry name" value="Type II secretion system (T2SS), domain F"/>
    <property type="match status" value="2"/>
</dbReference>
<evidence type="ECO:0000256" key="6">
    <source>
        <dbReference type="ARBA" id="ARBA00023136"/>
    </source>
</evidence>
<organism evidence="9 10">
    <name type="scientific">Falsibacillus albus</name>
    <dbReference type="NCBI Taxonomy" id="2478915"/>
    <lineage>
        <taxon>Bacteria</taxon>
        <taxon>Bacillati</taxon>
        <taxon>Bacillota</taxon>
        <taxon>Bacilli</taxon>
        <taxon>Bacillales</taxon>
        <taxon>Bacillaceae</taxon>
        <taxon>Falsibacillus</taxon>
    </lineage>
</organism>
<dbReference type="PRINTS" id="PR00812">
    <property type="entry name" value="BCTERIALGSPF"/>
</dbReference>
<reference evidence="9 10" key="1">
    <citation type="submission" date="2018-10" db="EMBL/GenBank/DDBJ databases">
        <title>Falsibacillus sp. genome draft.</title>
        <authorList>
            <person name="Shi S."/>
        </authorList>
    </citation>
    <scope>NUCLEOTIDE SEQUENCE [LARGE SCALE GENOMIC DNA]</scope>
    <source>
        <strain evidence="9 10">GY 10110</strain>
    </source>
</reference>
<evidence type="ECO:0000256" key="3">
    <source>
        <dbReference type="ARBA" id="ARBA00022475"/>
    </source>
</evidence>
<evidence type="ECO:0000256" key="4">
    <source>
        <dbReference type="ARBA" id="ARBA00022692"/>
    </source>
</evidence>
<accession>A0A3L7K7P0</accession>
<protein>
    <submittedName>
        <fullName evidence="9">Type II secretion system F family protein</fullName>
    </submittedName>
</protein>
<dbReference type="PANTHER" id="PTHR30012:SF0">
    <property type="entry name" value="TYPE II SECRETION SYSTEM PROTEIN F-RELATED"/>
    <property type="match status" value="1"/>
</dbReference>
<dbReference type="InterPro" id="IPR018076">
    <property type="entry name" value="T2SS_GspF_dom"/>
</dbReference>
<keyword evidence="6 7" id="KW-0472">Membrane</keyword>
<evidence type="ECO:0000256" key="7">
    <source>
        <dbReference type="SAM" id="Phobius"/>
    </source>
</evidence>
<feature type="transmembrane region" description="Helical" evidence="7">
    <location>
        <begin position="123"/>
        <end position="146"/>
    </location>
</feature>
<dbReference type="PANTHER" id="PTHR30012">
    <property type="entry name" value="GENERAL SECRETION PATHWAY PROTEIN"/>
    <property type="match status" value="1"/>
</dbReference>
<dbReference type="RefSeq" id="WP_121678932.1">
    <property type="nucleotide sequence ID" value="NZ_RCVZ01000001.1"/>
</dbReference>
<feature type="transmembrane region" description="Helical" evidence="7">
    <location>
        <begin position="329"/>
        <end position="350"/>
    </location>
</feature>
<comment type="subcellular location">
    <subcellularLocation>
        <location evidence="1">Cell membrane</location>
        <topology evidence="1">Multi-pass membrane protein</topology>
    </subcellularLocation>
</comment>
<dbReference type="InterPro" id="IPR047692">
    <property type="entry name" value="T4P_ComGB"/>
</dbReference>
<evidence type="ECO:0000313" key="10">
    <source>
        <dbReference type="Proteomes" id="UP000276770"/>
    </source>
</evidence>
<dbReference type="Pfam" id="PF00482">
    <property type="entry name" value="T2SSF"/>
    <property type="match status" value="2"/>
</dbReference>
<evidence type="ECO:0000259" key="8">
    <source>
        <dbReference type="Pfam" id="PF00482"/>
    </source>
</evidence>
<dbReference type="Proteomes" id="UP000276770">
    <property type="component" value="Unassembled WGS sequence"/>
</dbReference>
<dbReference type="InterPro" id="IPR003004">
    <property type="entry name" value="GspF/PilC"/>
</dbReference>
<evidence type="ECO:0000256" key="1">
    <source>
        <dbReference type="ARBA" id="ARBA00004651"/>
    </source>
</evidence>
<comment type="caution">
    <text evidence="9">The sequence shown here is derived from an EMBL/GenBank/DDBJ whole genome shotgun (WGS) entry which is preliminary data.</text>
</comment>
<dbReference type="OrthoDB" id="1638902at2"/>
<evidence type="ECO:0000256" key="5">
    <source>
        <dbReference type="ARBA" id="ARBA00022989"/>
    </source>
</evidence>
<sequence>MATFPMRNTIAGSTKNKKRITPKKQGDVLIQMSELLEHGFTLNEALSFLGKLHTALEGRLQNVIQHLYDGVPLNDAFFREGFDFNVCTQIYFAEKNGTLIIALKESGRYLNQREKDRQKLLNLLQYPFFLFLTLMVIILLMKTILFPRFHTLYTSMGYEPSKGMSMYLASIQNAPRFFVVIILASLLIAVIFHLIIRNWKPIAKANFFSRLPYFGTHYKLVTSFFFSREWGFILSSGFSINEGLDIMKSQNHHRLLKEISQLINQQLMLGKSFSDALSEMSIFDEDMAMVAKHGEKNGMLEQELLFYSKYCLSSEREKIEKGLKLIQPLTFLIIGCFIVSIYLSILLPMFEAMETI</sequence>
<dbReference type="InterPro" id="IPR042094">
    <property type="entry name" value="T2SS_GspF_sf"/>
</dbReference>
<proteinExistence type="inferred from homology"/>
<keyword evidence="10" id="KW-1185">Reference proteome</keyword>
<evidence type="ECO:0000256" key="2">
    <source>
        <dbReference type="ARBA" id="ARBA00005745"/>
    </source>
</evidence>
<evidence type="ECO:0000313" key="9">
    <source>
        <dbReference type="EMBL" id="RLQ98244.1"/>
    </source>
</evidence>
<keyword evidence="4 7" id="KW-0812">Transmembrane</keyword>
<keyword evidence="5 7" id="KW-1133">Transmembrane helix</keyword>
<gene>
    <name evidence="9" type="ORF">D9X91_02345</name>
</gene>
<feature type="domain" description="Type II secretion system protein GspF" evidence="8">
    <location>
        <begin position="226"/>
        <end position="348"/>
    </location>
</feature>
<comment type="similarity">
    <text evidence="2">Belongs to the GSP F family.</text>
</comment>
<dbReference type="EMBL" id="RCVZ01000001">
    <property type="protein sequence ID" value="RLQ98244.1"/>
    <property type="molecule type" value="Genomic_DNA"/>
</dbReference>
<dbReference type="NCBIfam" id="NF041012">
    <property type="entry name" value="T4P_ComGB"/>
    <property type="match status" value="1"/>
</dbReference>
<dbReference type="AlphaFoldDB" id="A0A3L7K7P0"/>
<feature type="transmembrane region" description="Helical" evidence="7">
    <location>
        <begin position="177"/>
        <end position="196"/>
    </location>
</feature>